<proteinExistence type="predicted"/>
<dbReference type="RefSeq" id="WP_077846357.1">
    <property type="nucleotide sequence ID" value="NZ_LZZM01000071.1"/>
</dbReference>
<dbReference type="AlphaFoldDB" id="A0A1S8TUC1"/>
<reference evidence="1 2" key="1">
    <citation type="submission" date="2016-05" db="EMBL/GenBank/DDBJ databases">
        <title>Microbial solvent formation.</title>
        <authorList>
            <person name="Poehlein A."/>
            <person name="Montoya Solano J.D."/>
            <person name="Flitsch S."/>
            <person name="Krabben P."/>
            <person name="Duerre P."/>
            <person name="Daniel R."/>
        </authorList>
    </citation>
    <scope>NUCLEOTIDE SEQUENCE [LARGE SCALE GENOMIC DNA]</scope>
    <source>
        <strain evidence="1 2">DSM 2619</strain>
    </source>
</reference>
<dbReference type="EMBL" id="LZZM01000071">
    <property type="protein sequence ID" value="OOM81172.1"/>
    <property type="molecule type" value="Genomic_DNA"/>
</dbReference>
<protein>
    <submittedName>
        <fullName evidence="1">Uncharacterized protein</fullName>
    </submittedName>
</protein>
<name>A0A1S8TUC1_9CLOT</name>
<evidence type="ECO:0000313" key="1">
    <source>
        <dbReference type="EMBL" id="OOM81172.1"/>
    </source>
</evidence>
<keyword evidence="2" id="KW-1185">Reference proteome</keyword>
<gene>
    <name evidence="1" type="ORF">CLPUN_11370</name>
</gene>
<accession>A0A1S8TUC1</accession>
<organism evidence="1 2">
    <name type="scientific">Clostridium puniceum</name>
    <dbReference type="NCBI Taxonomy" id="29367"/>
    <lineage>
        <taxon>Bacteria</taxon>
        <taxon>Bacillati</taxon>
        <taxon>Bacillota</taxon>
        <taxon>Clostridia</taxon>
        <taxon>Eubacteriales</taxon>
        <taxon>Clostridiaceae</taxon>
        <taxon>Clostridium</taxon>
    </lineage>
</organism>
<evidence type="ECO:0000313" key="2">
    <source>
        <dbReference type="Proteomes" id="UP000190890"/>
    </source>
</evidence>
<sequence length="81" mass="9424">MSRENQIKFQTIEEEKEMFAVLKASVVNEKEVESTLIGLYEDEAEIKKDKKKMDAHGHKTVVRVKVKIEPVEYMGDIENIK</sequence>
<comment type="caution">
    <text evidence="1">The sequence shown here is derived from an EMBL/GenBank/DDBJ whole genome shotgun (WGS) entry which is preliminary data.</text>
</comment>
<dbReference type="Proteomes" id="UP000190890">
    <property type="component" value="Unassembled WGS sequence"/>
</dbReference>
<dbReference type="OrthoDB" id="1935993at2"/>